<dbReference type="RefSeq" id="WP_026799224.1">
    <property type="nucleotide sequence ID" value="NZ_AULI01000001.1"/>
</dbReference>
<feature type="transmembrane region" description="Helical" evidence="1">
    <location>
        <begin position="211"/>
        <end position="229"/>
    </location>
</feature>
<feature type="transmembrane region" description="Helical" evidence="1">
    <location>
        <begin position="180"/>
        <end position="204"/>
    </location>
</feature>
<proteinExistence type="predicted"/>
<dbReference type="OrthoDB" id="9797976at2"/>
<comment type="caution">
    <text evidence="2">The sequence shown here is derived from an EMBL/GenBank/DDBJ whole genome shotgun (WGS) entry which is preliminary data.</text>
</comment>
<keyword evidence="1" id="KW-0812">Transmembrane</keyword>
<feature type="transmembrane region" description="Helical" evidence="1">
    <location>
        <begin position="38"/>
        <end position="65"/>
    </location>
</feature>
<dbReference type="PANTHER" id="PTHR36111">
    <property type="entry name" value="INNER MEMBRANE PROTEIN-RELATED"/>
    <property type="match status" value="1"/>
</dbReference>
<sequence>MVLSGAIVNGVGIVVGTTLGLVLHKIPEKVKETAMHGIGLAVILIGLQMAIQSQSIIVVLVSLLLGAVVGEGLNIEGKIERLGNWLESKTKSESNVSKGFMTSSLIFVIGAMSIVGALDSGIRGDHSVLFTKSILDGFVALILTTTLGIGVIFSVVPVVMYEGLIALFATQIDQFVSQSFLDMLIVELTATGGLLILAIGLNLLNIIKIRVANLLPSLLFVGFVLYGYLQFT</sequence>
<dbReference type="eggNOG" id="COG1811">
    <property type="taxonomic scope" value="Bacteria"/>
</dbReference>
<keyword evidence="1" id="KW-0472">Membrane</keyword>
<keyword evidence="1" id="KW-1133">Transmembrane helix</keyword>
<evidence type="ECO:0000313" key="2">
    <source>
        <dbReference type="EMBL" id="KGX93684.1"/>
    </source>
</evidence>
<dbReference type="InterPro" id="IPR007563">
    <property type="entry name" value="DUF554"/>
</dbReference>
<name>A0A0A5GNY0_9BACI</name>
<dbReference type="STRING" id="1385510.GCA_000425205_00432"/>
<dbReference type="AlphaFoldDB" id="A0A0A5GNY0"/>
<keyword evidence="3" id="KW-1185">Reference proteome</keyword>
<dbReference type="PANTHER" id="PTHR36111:SF2">
    <property type="entry name" value="INNER MEMBRANE PROTEIN"/>
    <property type="match status" value="1"/>
</dbReference>
<dbReference type="EMBL" id="AVPE01000001">
    <property type="protein sequence ID" value="KGX93684.1"/>
    <property type="molecule type" value="Genomic_DNA"/>
</dbReference>
<reference evidence="2 3" key="1">
    <citation type="submission" date="2013-08" db="EMBL/GenBank/DDBJ databases">
        <authorList>
            <person name="Huang J."/>
            <person name="Wang G."/>
        </authorList>
    </citation>
    <scope>NUCLEOTIDE SEQUENCE [LARGE SCALE GENOMIC DNA]</scope>
    <source>
        <strain evidence="2 3">JSM 076056</strain>
    </source>
</reference>
<organism evidence="2 3">
    <name type="scientific">Pontibacillus halophilus JSM 076056 = DSM 19796</name>
    <dbReference type="NCBI Taxonomy" id="1385510"/>
    <lineage>
        <taxon>Bacteria</taxon>
        <taxon>Bacillati</taxon>
        <taxon>Bacillota</taxon>
        <taxon>Bacilli</taxon>
        <taxon>Bacillales</taxon>
        <taxon>Bacillaceae</taxon>
        <taxon>Pontibacillus</taxon>
    </lineage>
</organism>
<protein>
    <submittedName>
        <fullName evidence="2">Membrane protein</fullName>
    </submittedName>
</protein>
<feature type="transmembrane region" description="Helical" evidence="1">
    <location>
        <begin position="6"/>
        <end position="26"/>
    </location>
</feature>
<evidence type="ECO:0000313" key="3">
    <source>
        <dbReference type="Proteomes" id="UP000030528"/>
    </source>
</evidence>
<dbReference type="Proteomes" id="UP000030528">
    <property type="component" value="Unassembled WGS sequence"/>
</dbReference>
<gene>
    <name evidence="2" type="ORF">N781_00240</name>
</gene>
<accession>A0A0A5GNY0</accession>
<feature type="transmembrane region" description="Helical" evidence="1">
    <location>
        <begin position="138"/>
        <end position="160"/>
    </location>
</feature>
<evidence type="ECO:0000256" key="1">
    <source>
        <dbReference type="SAM" id="Phobius"/>
    </source>
</evidence>
<feature type="transmembrane region" description="Helical" evidence="1">
    <location>
        <begin position="99"/>
        <end position="118"/>
    </location>
</feature>
<dbReference type="Pfam" id="PF04474">
    <property type="entry name" value="DUF554"/>
    <property type="match status" value="1"/>
</dbReference>